<name>A0ABX3T073_MYCMA</name>
<accession>A0ABX3T073</accession>
<keyword evidence="6" id="KW-1185">Reference proteome</keyword>
<evidence type="ECO:0000256" key="1">
    <source>
        <dbReference type="ARBA" id="ARBA00022741"/>
    </source>
</evidence>
<reference evidence="5 6" key="1">
    <citation type="submission" date="2017-02" db="EMBL/GenBank/DDBJ databases">
        <title>The new phylogeny of genus Mycobacterium.</title>
        <authorList>
            <person name="Tortoli E."/>
            <person name="Trovato A."/>
            <person name="Cirillo D.M."/>
        </authorList>
    </citation>
    <scope>NUCLEOTIDE SEQUENCE [LARGE SCALE GENOMIC DNA]</scope>
    <source>
        <strain evidence="5 6">IP1130001</strain>
    </source>
</reference>
<dbReference type="InterPro" id="IPR045076">
    <property type="entry name" value="MutS"/>
</dbReference>
<dbReference type="PANTHER" id="PTHR11361">
    <property type="entry name" value="DNA MISMATCH REPAIR PROTEIN MUTS FAMILY MEMBER"/>
    <property type="match status" value="1"/>
</dbReference>
<dbReference type="InterPro" id="IPR000432">
    <property type="entry name" value="DNA_mismatch_repair_MutS_C"/>
</dbReference>
<evidence type="ECO:0000256" key="2">
    <source>
        <dbReference type="ARBA" id="ARBA00022840"/>
    </source>
</evidence>
<dbReference type="PANTHER" id="PTHR11361:SF34">
    <property type="entry name" value="DNA MISMATCH REPAIR PROTEIN MSH1, MITOCHONDRIAL"/>
    <property type="match status" value="1"/>
</dbReference>
<gene>
    <name evidence="5" type="ORF">BST29_00865</name>
</gene>
<dbReference type="Gene3D" id="3.40.50.300">
    <property type="entry name" value="P-loop containing nucleotide triphosphate hydrolases"/>
    <property type="match status" value="1"/>
</dbReference>
<dbReference type="SUPFAM" id="SSF52540">
    <property type="entry name" value="P-loop containing nucleoside triphosphate hydrolases"/>
    <property type="match status" value="1"/>
</dbReference>
<keyword evidence="2" id="KW-0067">ATP-binding</keyword>
<comment type="caution">
    <text evidence="5">The sequence shown here is derived from an EMBL/GenBank/DDBJ whole genome shotgun (WGS) entry which is preliminary data.</text>
</comment>
<sequence length="511" mass="56529">MKVRLLHPVHDPDLAPRLPWPLQNLVDDDLELRRIYKAMAAGDEFLLDTAKKIVPQAVVDPDVIVYRQQVLADCLANRAAVQRMYDVAVDGVEVRRKVFLGGLMSRDPQAILRRSVRILELLVGNLRQLRSLCDEHANGFRSPGFRQLLAMIGEQIGDEYLEQLDADLRELHLPRGVLLSAALGMGNKGVDYLLHQPPRRNWWDKLTGNRSSGCGFVVDERDETGAQALTELAGRAINDIANTVTRSADHVEGFFGRLRTELGFYLACANLYDQLTKAGVPTCFPIPTPIGPPQLCCRDLRDVGLCLTAGKRVTGNDVDGDAKSLIVITGANEGGKSTFLRSLGAAQVMMQAGMFVTATSFRANVRDAVFTHFKREEDDTHTHGKLDEELARMSDIADFVGSASMLLCNESFAATNEREGSQIARDVVRAMVESGVKVVFVTHLYDLAHSLSSRHDPAYLFLRAQRRPDGVRTFRLEPGQPEPTSYGEDSFRRVFGIASNRDVSRETVGSG</sequence>
<dbReference type="InterPro" id="IPR027417">
    <property type="entry name" value="P-loop_NTPase"/>
</dbReference>
<proteinExistence type="predicted"/>
<keyword evidence="1" id="KW-0547">Nucleotide-binding</keyword>
<dbReference type="EMBL" id="MVHV01000001">
    <property type="protein sequence ID" value="ORA85443.1"/>
    <property type="molecule type" value="Genomic_DNA"/>
</dbReference>
<evidence type="ECO:0000256" key="3">
    <source>
        <dbReference type="ARBA" id="ARBA00023125"/>
    </source>
</evidence>
<feature type="domain" description="DNA mismatch repair proteins mutS family" evidence="4">
    <location>
        <begin position="323"/>
        <end position="499"/>
    </location>
</feature>
<protein>
    <submittedName>
        <fullName evidence="5">DNA mismatch repair protein</fullName>
    </submittedName>
</protein>
<evidence type="ECO:0000259" key="4">
    <source>
        <dbReference type="SMART" id="SM00534"/>
    </source>
</evidence>
<keyword evidence="3" id="KW-0238">DNA-binding</keyword>
<evidence type="ECO:0000313" key="5">
    <source>
        <dbReference type="EMBL" id="ORA85443.1"/>
    </source>
</evidence>
<dbReference type="SMART" id="SM00534">
    <property type="entry name" value="MUTSac"/>
    <property type="match status" value="1"/>
</dbReference>
<dbReference type="Pfam" id="PF00488">
    <property type="entry name" value="MutS_V"/>
    <property type="match status" value="1"/>
</dbReference>
<evidence type="ECO:0000313" key="6">
    <source>
        <dbReference type="Proteomes" id="UP000243140"/>
    </source>
</evidence>
<dbReference type="Proteomes" id="UP000243140">
    <property type="component" value="Unassembled WGS sequence"/>
</dbReference>
<organism evidence="5 6">
    <name type="scientific">Mycobacterium malmoense</name>
    <dbReference type="NCBI Taxonomy" id="1780"/>
    <lineage>
        <taxon>Bacteria</taxon>
        <taxon>Bacillati</taxon>
        <taxon>Actinomycetota</taxon>
        <taxon>Actinomycetes</taxon>
        <taxon>Mycobacteriales</taxon>
        <taxon>Mycobacteriaceae</taxon>
        <taxon>Mycobacterium</taxon>
    </lineage>
</organism>